<gene>
    <name evidence="1" type="ORF">ACIOUF_07310</name>
</gene>
<proteinExistence type="predicted"/>
<accession>A0ABW8DFZ7</accession>
<evidence type="ECO:0000313" key="2">
    <source>
        <dbReference type="Proteomes" id="UP001617296"/>
    </source>
</evidence>
<dbReference type="RefSeq" id="WP_401284635.1">
    <property type="nucleotide sequence ID" value="NZ_JBIUVY010000007.1"/>
</dbReference>
<comment type="caution">
    <text evidence="1">The sequence shown here is derived from an EMBL/GenBank/DDBJ whole genome shotgun (WGS) entry which is preliminary data.</text>
</comment>
<reference evidence="1 2" key="1">
    <citation type="submission" date="2024-10" db="EMBL/GenBank/DDBJ databases">
        <title>The Natural Products Discovery Center: Release of the First 8490 Sequenced Strains for Exploring Actinobacteria Biosynthetic Diversity.</title>
        <authorList>
            <person name="Kalkreuter E."/>
            <person name="Kautsar S.A."/>
            <person name="Yang D."/>
            <person name="Bader C.D."/>
            <person name="Teijaro C.N."/>
            <person name="Fluegel L."/>
            <person name="Davis C.M."/>
            <person name="Simpson J.R."/>
            <person name="Lauterbach L."/>
            <person name="Steele A.D."/>
            <person name="Gui C."/>
            <person name="Meng S."/>
            <person name="Li G."/>
            <person name="Viehrig K."/>
            <person name="Ye F."/>
            <person name="Su P."/>
            <person name="Kiefer A.F."/>
            <person name="Nichols A."/>
            <person name="Cepeda A.J."/>
            <person name="Yan W."/>
            <person name="Fan B."/>
            <person name="Jiang Y."/>
            <person name="Adhikari A."/>
            <person name="Zheng C.-J."/>
            <person name="Schuster L."/>
            <person name="Cowan T.M."/>
            <person name="Smanski M.J."/>
            <person name="Chevrette M.G."/>
            <person name="De Carvalho L.P.S."/>
            <person name="Shen B."/>
        </authorList>
    </citation>
    <scope>NUCLEOTIDE SEQUENCE [LARGE SCALE GENOMIC DNA]</scope>
    <source>
        <strain evidence="1 2">NPDC087689</strain>
    </source>
</reference>
<name>A0ABW8DFZ7_9PSED</name>
<dbReference type="Proteomes" id="UP001617296">
    <property type="component" value="Unassembled WGS sequence"/>
</dbReference>
<sequence length="89" mass="9434">MSAMMRNLGLRKMIECGFLPLSCLCTQNPDGSLTIKITEPSSGSVELLVTGVSTASLTTSSAVASLIAELSSEMKDRQNSFNSKNCSEL</sequence>
<protein>
    <submittedName>
        <fullName evidence="1">DUF1652 domain-containing protein</fullName>
    </submittedName>
</protein>
<dbReference type="Pfam" id="PF07865">
    <property type="entry name" value="DUF1652"/>
    <property type="match status" value="1"/>
</dbReference>
<dbReference type="EMBL" id="JBIUVY010000007">
    <property type="protein sequence ID" value="MFJ2286158.1"/>
    <property type="molecule type" value="Genomic_DNA"/>
</dbReference>
<organism evidence="1 2">
    <name type="scientific">Pseudomonas iridis</name>
    <dbReference type="NCBI Taxonomy" id="2710587"/>
    <lineage>
        <taxon>Bacteria</taxon>
        <taxon>Pseudomonadati</taxon>
        <taxon>Pseudomonadota</taxon>
        <taxon>Gammaproteobacteria</taxon>
        <taxon>Pseudomonadales</taxon>
        <taxon>Pseudomonadaceae</taxon>
        <taxon>Pseudomonas</taxon>
    </lineage>
</organism>
<evidence type="ECO:0000313" key="1">
    <source>
        <dbReference type="EMBL" id="MFJ2286158.1"/>
    </source>
</evidence>
<keyword evidence="2" id="KW-1185">Reference proteome</keyword>
<dbReference type="InterPro" id="IPR012448">
    <property type="entry name" value="DUF1652"/>
</dbReference>